<sequence>MERDCTGGHRAVTRRNALKCVAAAPVLLGLGGFAPVLGDGSARAWADTALAEAINVPGLQPRIISREQWGADESMRHGTPLYDSGIKAGIVHHTATDNDYSPADAAGIVRSIYAYHTRTLGWEDIAYNALVDRYGQIFEGRYGGVTRSVEGSHTGGFNRNTWAVSMIGNFDAAAPTPPQLQAVGLLLGWRLAMDGIDPKGTVRLTSAGGPYTRIHAGLTPTLPSIFAHRDVGDTACPGSIGYGCLDQIRDIAARFNKPASAADLAAAMRGGAIYARWQAMGGMNSALGAPTSPETPGFGSSRYVTFDRGAMYWSPTTGAAPVTGAIYDAWATLGFERGALGLPTSGEIQEPQWIGQNFQHGTLNLDRQTGTITRVMEGVAQVLPPLSASGPPVQLERFSPARNRV</sequence>
<dbReference type="InterPro" id="IPR015510">
    <property type="entry name" value="PGRP"/>
</dbReference>
<evidence type="ECO:0000259" key="2">
    <source>
        <dbReference type="SMART" id="SM00644"/>
    </source>
</evidence>
<name>A0ABT3CDE6_9MYCO</name>
<dbReference type="InterPro" id="IPR036505">
    <property type="entry name" value="Amidase/PGRP_sf"/>
</dbReference>
<evidence type="ECO:0000256" key="1">
    <source>
        <dbReference type="ARBA" id="ARBA00007553"/>
    </source>
</evidence>
<evidence type="ECO:0000313" key="5">
    <source>
        <dbReference type="Proteomes" id="UP001526201"/>
    </source>
</evidence>
<organism evidence="4 5">
    <name type="scientific">Mycolicibacterium komossense</name>
    <dbReference type="NCBI Taxonomy" id="1779"/>
    <lineage>
        <taxon>Bacteria</taxon>
        <taxon>Bacillati</taxon>
        <taxon>Actinomycetota</taxon>
        <taxon>Actinomycetes</taxon>
        <taxon>Mycobacteriales</taxon>
        <taxon>Mycobacteriaceae</taxon>
        <taxon>Mycolicibacterium</taxon>
    </lineage>
</organism>
<dbReference type="InterPro" id="IPR006619">
    <property type="entry name" value="PGRP_domain_met/bac"/>
</dbReference>
<protein>
    <submittedName>
        <fullName evidence="4">LGFP repeat-containing protein</fullName>
    </submittedName>
</protein>
<gene>
    <name evidence="4" type="ORF">H7J73_15845</name>
</gene>
<feature type="domain" description="Peptidoglycan recognition protein family" evidence="3">
    <location>
        <begin position="61"/>
        <end position="209"/>
    </location>
</feature>
<dbReference type="InterPro" id="IPR002502">
    <property type="entry name" value="Amidase_domain"/>
</dbReference>
<evidence type="ECO:0000259" key="3">
    <source>
        <dbReference type="SMART" id="SM00701"/>
    </source>
</evidence>
<comment type="caution">
    <text evidence="4">The sequence shown here is derived from an EMBL/GenBank/DDBJ whole genome shotgun (WGS) entry which is preliminary data.</text>
</comment>
<proteinExistence type="inferred from homology"/>
<dbReference type="PANTHER" id="PTHR11022">
    <property type="entry name" value="PEPTIDOGLYCAN RECOGNITION PROTEIN"/>
    <property type="match status" value="1"/>
</dbReference>
<dbReference type="Proteomes" id="UP001526201">
    <property type="component" value="Unassembled WGS sequence"/>
</dbReference>
<dbReference type="Pfam" id="PF08310">
    <property type="entry name" value="LGFP"/>
    <property type="match status" value="1"/>
</dbReference>
<dbReference type="SMART" id="SM00701">
    <property type="entry name" value="PGRP"/>
    <property type="match status" value="1"/>
</dbReference>
<dbReference type="CDD" id="cd06583">
    <property type="entry name" value="PGRP"/>
    <property type="match status" value="1"/>
</dbReference>
<dbReference type="SMART" id="SM00644">
    <property type="entry name" value="Ami_2"/>
    <property type="match status" value="1"/>
</dbReference>
<dbReference type="Gene3D" id="3.40.80.10">
    <property type="entry name" value="Peptidoglycan recognition protein-like"/>
    <property type="match status" value="1"/>
</dbReference>
<reference evidence="4 5" key="1">
    <citation type="journal article" date="2022" name="BMC Genomics">
        <title>Comparative genome analysis of mycobacteria focusing on tRNA and non-coding RNA.</title>
        <authorList>
            <person name="Behra P.R.K."/>
            <person name="Pettersson B.M.F."/>
            <person name="Ramesh M."/>
            <person name="Das S."/>
            <person name="Dasgupta S."/>
            <person name="Kirsebom L.A."/>
        </authorList>
    </citation>
    <scope>NUCLEOTIDE SEQUENCE [LARGE SCALE GENOMIC DNA]</scope>
    <source>
        <strain evidence="4 5">DSM 44078</strain>
    </source>
</reference>
<dbReference type="InterPro" id="IPR006311">
    <property type="entry name" value="TAT_signal"/>
</dbReference>
<dbReference type="Pfam" id="PF01510">
    <property type="entry name" value="Amidase_2"/>
    <property type="match status" value="1"/>
</dbReference>
<dbReference type="PANTHER" id="PTHR11022:SF41">
    <property type="entry name" value="PEPTIDOGLYCAN-RECOGNITION PROTEIN LC-RELATED"/>
    <property type="match status" value="1"/>
</dbReference>
<keyword evidence="5" id="KW-1185">Reference proteome</keyword>
<accession>A0ABT3CDE6</accession>
<comment type="similarity">
    <text evidence="1">Belongs to the N-acetylmuramoyl-L-alanine amidase 2 family.</text>
</comment>
<dbReference type="SUPFAM" id="SSF55846">
    <property type="entry name" value="N-acetylmuramoyl-L-alanine amidase-like"/>
    <property type="match status" value="1"/>
</dbReference>
<dbReference type="InterPro" id="IPR013207">
    <property type="entry name" value="LGFP"/>
</dbReference>
<dbReference type="EMBL" id="JACKTY010000029">
    <property type="protein sequence ID" value="MCV7227505.1"/>
    <property type="molecule type" value="Genomic_DNA"/>
</dbReference>
<dbReference type="PROSITE" id="PS51318">
    <property type="entry name" value="TAT"/>
    <property type="match status" value="1"/>
</dbReference>
<evidence type="ECO:0000313" key="4">
    <source>
        <dbReference type="EMBL" id="MCV7227505.1"/>
    </source>
</evidence>
<feature type="domain" description="N-acetylmuramoyl-L-alanine amidase" evidence="2">
    <location>
        <begin position="74"/>
        <end position="238"/>
    </location>
</feature>